<comment type="caution">
    <text evidence="1">The sequence shown here is derived from an EMBL/GenBank/DDBJ whole genome shotgun (WGS) entry which is preliminary data.</text>
</comment>
<dbReference type="Proteomes" id="UP000295066">
    <property type="component" value="Unassembled WGS sequence"/>
</dbReference>
<dbReference type="OrthoDB" id="9779501at2"/>
<dbReference type="RefSeq" id="WP_133956646.1">
    <property type="nucleotide sequence ID" value="NZ_SORI01000003.1"/>
</dbReference>
<evidence type="ECO:0000313" key="2">
    <source>
        <dbReference type="Proteomes" id="UP000295066"/>
    </source>
</evidence>
<proteinExistence type="predicted"/>
<organism evidence="1 2">
    <name type="scientific">Aminivibrio pyruvatiphilus</name>
    <dbReference type="NCBI Taxonomy" id="1005740"/>
    <lineage>
        <taxon>Bacteria</taxon>
        <taxon>Thermotogati</taxon>
        <taxon>Synergistota</taxon>
        <taxon>Synergistia</taxon>
        <taxon>Synergistales</taxon>
        <taxon>Aminobacteriaceae</taxon>
        <taxon>Aminivibrio</taxon>
    </lineage>
</organism>
<dbReference type="SUPFAM" id="SSF52540">
    <property type="entry name" value="P-loop containing nucleoside triphosphate hydrolases"/>
    <property type="match status" value="1"/>
</dbReference>
<keyword evidence="2" id="KW-1185">Reference proteome</keyword>
<name>A0A4R8MGA0_9BACT</name>
<sequence>MTDSGEVCSFRGLQAKNYVFLGPSGSGKSEIALNLAIRAACGGGAPVHFFDMDQTKPLFRSREARDAVERSGAVFHSGLEFLDSPVPPDGVSEYLRDEGVRCFLDMGGSVSGARSLGQCLPDAGGLTRALYVVNVYRPFSDERCFLGDLSAITAAARLSSPCIVSNPNLGGETTLEDVKKGHGRLLEILERNGLSLAFLTVRAPLLEAASEWADCPVEGLALRLSAG</sequence>
<reference evidence="1 2" key="1">
    <citation type="submission" date="2019-03" db="EMBL/GenBank/DDBJ databases">
        <title>Genomic Encyclopedia of Type Strains, Phase IV (KMG-IV): sequencing the most valuable type-strain genomes for metagenomic binning, comparative biology and taxonomic classification.</title>
        <authorList>
            <person name="Goeker M."/>
        </authorList>
    </citation>
    <scope>NUCLEOTIDE SEQUENCE [LARGE SCALE GENOMIC DNA]</scope>
    <source>
        <strain evidence="1 2">DSM 25964</strain>
    </source>
</reference>
<dbReference type="AlphaFoldDB" id="A0A4R8MGA0"/>
<gene>
    <name evidence="1" type="ORF">C8D99_103186</name>
</gene>
<evidence type="ECO:0000313" key="1">
    <source>
        <dbReference type="EMBL" id="TDY62966.1"/>
    </source>
</evidence>
<evidence type="ECO:0008006" key="3">
    <source>
        <dbReference type="Google" id="ProtNLM"/>
    </source>
</evidence>
<accession>A0A4R8MGA0</accession>
<dbReference type="Gene3D" id="3.40.50.300">
    <property type="entry name" value="P-loop containing nucleotide triphosphate hydrolases"/>
    <property type="match status" value="1"/>
</dbReference>
<dbReference type="EMBL" id="SORI01000003">
    <property type="protein sequence ID" value="TDY62966.1"/>
    <property type="molecule type" value="Genomic_DNA"/>
</dbReference>
<protein>
    <recommendedName>
        <fullName evidence="3">CobQ/CobB/MinD/ParA nucleotide binding domain-containing protein</fullName>
    </recommendedName>
</protein>
<dbReference type="InterPro" id="IPR027417">
    <property type="entry name" value="P-loop_NTPase"/>
</dbReference>